<dbReference type="InterPro" id="IPR006829">
    <property type="entry name" value="LXG_dom"/>
</dbReference>
<proteinExistence type="inferred from homology"/>
<name>A0ABS5B5D3_9STRE</name>
<comment type="similarity">
    <text evidence="1">In the N-terminal section; belongs to the LXG family.</text>
</comment>
<evidence type="ECO:0000313" key="4">
    <source>
        <dbReference type="Proteomes" id="UP001519296"/>
    </source>
</evidence>
<accession>A0ABS5B5D3</accession>
<dbReference type="PROSITE" id="PS51756">
    <property type="entry name" value="LXG"/>
    <property type="match status" value="1"/>
</dbReference>
<evidence type="ECO:0000259" key="2">
    <source>
        <dbReference type="PROSITE" id="PS51756"/>
    </source>
</evidence>
<gene>
    <name evidence="3" type="ORF">C4K46_08890</name>
</gene>
<protein>
    <recommendedName>
        <fullName evidence="2">LXG domain-containing protein</fullName>
    </recommendedName>
</protein>
<sequence>MGIKMDLGSSQGQAGTVSSLSAVRIAAYEAAIKALTDFANESELKGTAYDSAKNYALKFCVPLFQAAVLYEEGAEVAIGKIPSGYTSEVGGESLDQDVLETQIKAYESSIASDQKSLDIKILNESTISSLQDSIANTQALKNELQEKLNKLIAFDATSATYFTELPSLESAVSQGLSQMTNEFTDFDGSFDVPPVEQIAWTEQIAKNWEQREQQKKKESKKLEDAATALGISVGDLLKILSEVQDGSGKMIQLADLAVDARNMNVTLNGKELRIDGDRVLWGRKPLYNIKTGELYHQGELLRDADVKHRDRTRYERNILKSRFDDGKITPPDMTDYHYSADLRRAISGLGDDYKALKDMAKLSYERFVLGAQVFGWDGVNKAAKLNYKDLKDLAKASMDRLKDAAQFNPHELGKAAATSFKDAINPINDFKGWGDATKLGKFAKGLGIVGTALTVGTNASKIDFSDGIQYREGRDFVLDTSVDLAAGAAAAGAGAAVGSMFLPPLGTVVGAGVGLGLSVAANSWKFNINGKEKSLVDIGKDGVKELANVVEGIGSNIANGIQSLFGG</sequence>
<evidence type="ECO:0000313" key="3">
    <source>
        <dbReference type="EMBL" id="MBP2624052.1"/>
    </source>
</evidence>
<reference evidence="3 4" key="1">
    <citation type="submission" date="2018-02" db="EMBL/GenBank/DDBJ databases">
        <title>Draft genome sequence of Streptococcus oricebi CCUG 70868T type strain.</title>
        <authorList>
            <person name="Mendez V."/>
            <person name="Salva-Serra F."/>
            <person name="Jaen-Luchoro D."/>
            <person name="Gonzales-Siles L."/>
            <person name="Karlsson R."/>
            <person name="Engstrom-Jakobsson H."/>
            <person name="Busquets A."/>
            <person name="Gomila M."/>
            <person name="Pineiro-Iglesias B."/>
            <person name="Bennasar-Figueras A."/>
            <person name="Seeger M."/>
            <person name="Moore E."/>
        </authorList>
    </citation>
    <scope>NUCLEOTIDE SEQUENCE [LARGE SCALE GENOMIC DNA]</scope>
    <source>
        <strain evidence="3 4">CCUG 70868</strain>
    </source>
</reference>
<evidence type="ECO:0000256" key="1">
    <source>
        <dbReference type="ARBA" id="ARBA00034117"/>
    </source>
</evidence>
<dbReference type="Proteomes" id="UP001519296">
    <property type="component" value="Unassembled WGS sequence"/>
</dbReference>
<feature type="domain" description="LXG" evidence="2">
    <location>
        <begin position="1"/>
        <end position="221"/>
    </location>
</feature>
<comment type="caution">
    <text evidence="3">The sequence shown here is derived from an EMBL/GenBank/DDBJ whole genome shotgun (WGS) entry which is preliminary data.</text>
</comment>
<keyword evidence="4" id="KW-1185">Reference proteome</keyword>
<organism evidence="3 4">
    <name type="scientific">Streptococcus oricebi</name>
    <dbReference type="NCBI Taxonomy" id="1547447"/>
    <lineage>
        <taxon>Bacteria</taxon>
        <taxon>Bacillati</taxon>
        <taxon>Bacillota</taxon>
        <taxon>Bacilli</taxon>
        <taxon>Lactobacillales</taxon>
        <taxon>Streptococcaceae</taxon>
        <taxon>Streptococcus</taxon>
    </lineage>
</organism>
<dbReference type="EMBL" id="PRDG01000005">
    <property type="protein sequence ID" value="MBP2624052.1"/>
    <property type="molecule type" value="Genomic_DNA"/>
</dbReference>
<dbReference type="RefSeq" id="WP_209628671.1">
    <property type="nucleotide sequence ID" value="NZ_PRDG01000005.1"/>
</dbReference>